<dbReference type="GO" id="GO:0005829">
    <property type="term" value="C:cytosol"/>
    <property type="evidence" value="ECO:0007669"/>
    <property type="project" value="TreeGrafter"/>
</dbReference>
<dbReference type="CDD" id="cd19092">
    <property type="entry name" value="AKR_BsYcsN_EcYdhF-like"/>
    <property type="match status" value="1"/>
</dbReference>
<dbReference type="InterPro" id="IPR020471">
    <property type="entry name" value="AKR"/>
</dbReference>
<organism evidence="2 3">
    <name type="scientific">Shewanella gaetbuli</name>
    <dbReference type="NCBI Taxonomy" id="220752"/>
    <lineage>
        <taxon>Bacteria</taxon>
        <taxon>Pseudomonadati</taxon>
        <taxon>Pseudomonadota</taxon>
        <taxon>Gammaproteobacteria</taxon>
        <taxon>Alteromonadales</taxon>
        <taxon>Shewanellaceae</taxon>
        <taxon>Shewanella</taxon>
    </lineage>
</organism>
<dbReference type="AlphaFoldDB" id="A0A9X2CL77"/>
<evidence type="ECO:0000313" key="3">
    <source>
        <dbReference type="Proteomes" id="UP001139333"/>
    </source>
</evidence>
<dbReference type="Pfam" id="PF00248">
    <property type="entry name" value="Aldo_ket_red"/>
    <property type="match status" value="1"/>
</dbReference>
<protein>
    <submittedName>
        <fullName evidence="2">Aldo/keto reductase</fullName>
    </submittedName>
</protein>
<dbReference type="GO" id="GO:0016491">
    <property type="term" value="F:oxidoreductase activity"/>
    <property type="evidence" value="ECO:0007669"/>
    <property type="project" value="InterPro"/>
</dbReference>
<proteinExistence type="predicted"/>
<accession>A0A9X2CL77</accession>
<dbReference type="Gene3D" id="3.20.20.100">
    <property type="entry name" value="NADP-dependent oxidoreductase domain"/>
    <property type="match status" value="1"/>
</dbReference>
<dbReference type="Proteomes" id="UP001139333">
    <property type="component" value="Unassembled WGS sequence"/>
</dbReference>
<dbReference type="PANTHER" id="PTHR43364">
    <property type="entry name" value="NADH-SPECIFIC METHYLGLYOXAL REDUCTASE-RELATED"/>
    <property type="match status" value="1"/>
</dbReference>
<dbReference type="PANTHER" id="PTHR43364:SF1">
    <property type="entry name" value="OXIDOREDUCTASE YDHF"/>
    <property type="match status" value="1"/>
</dbReference>
<dbReference type="InterPro" id="IPR023210">
    <property type="entry name" value="NADP_OxRdtase_dom"/>
</dbReference>
<comment type="caution">
    <text evidence="2">The sequence shown here is derived from an EMBL/GenBank/DDBJ whole genome shotgun (WGS) entry which is preliminary data.</text>
</comment>
<dbReference type="InterPro" id="IPR036812">
    <property type="entry name" value="NAD(P)_OxRdtase_dom_sf"/>
</dbReference>
<dbReference type="PRINTS" id="PR00069">
    <property type="entry name" value="ALDKETRDTASE"/>
</dbReference>
<evidence type="ECO:0000313" key="2">
    <source>
        <dbReference type="EMBL" id="MCL1142414.1"/>
    </source>
</evidence>
<dbReference type="InterPro" id="IPR050523">
    <property type="entry name" value="AKR_Detox_Biosynth"/>
</dbReference>
<keyword evidence="3" id="KW-1185">Reference proteome</keyword>
<reference evidence="2" key="1">
    <citation type="submission" date="2022-01" db="EMBL/GenBank/DDBJ databases">
        <title>Whole genome-based taxonomy of the Shewanellaceae.</title>
        <authorList>
            <person name="Martin-Rodriguez A.J."/>
        </authorList>
    </citation>
    <scope>NUCLEOTIDE SEQUENCE</scope>
    <source>
        <strain evidence="2">DSM 16422</strain>
    </source>
</reference>
<gene>
    <name evidence="2" type="ORF">L2672_06860</name>
</gene>
<dbReference type="EMBL" id="JAKIKP010000003">
    <property type="protein sequence ID" value="MCL1142414.1"/>
    <property type="molecule type" value="Genomic_DNA"/>
</dbReference>
<evidence type="ECO:0000259" key="1">
    <source>
        <dbReference type="Pfam" id="PF00248"/>
    </source>
</evidence>
<name>A0A9X2CL77_9GAMM</name>
<dbReference type="RefSeq" id="WP_248995085.1">
    <property type="nucleotide sequence ID" value="NZ_JAKIKP010000003.1"/>
</dbReference>
<sequence>MALLPIQQHFPNASPLVYGCMGLGGGWDTNPIQNTHIKQAHEVIDCALENNIHYFDHADIYTRGKAEQVFGQVLKQRPQLREQMIIQTKCGIRFADENTTQRYDLSSQWITHSVEKSLKQLNTEYLDILLLHRPDPLMQVDEIAEAFAELKSAGKVNHFGVSNMHQYQMAKLQKVLDTPLVVNQIEVSLAKQAWIDEGVYAGNQAGKNINFTSGTLEYCQDNGVQVQSWGSLCQGVYSGNHSDTDSQAVQETTQLVNKLAAKYQTSVEAILLAWITRHPAQVQPVIGTTNLQRIAACAKASVVTLSREDWYALYITAKGHALP</sequence>
<dbReference type="SUPFAM" id="SSF51430">
    <property type="entry name" value="NAD(P)-linked oxidoreductase"/>
    <property type="match status" value="1"/>
</dbReference>
<feature type="domain" description="NADP-dependent oxidoreductase" evidence="1">
    <location>
        <begin position="15"/>
        <end position="311"/>
    </location>
</feature>